<dbReference type="AlphaFoldDB" id="A0A9E7IFT8"/>
<reference evidence="4" key="1">
    <citation type="submission" date="2022-05" db="EMBL/GenBank/DDBJ databases">
        <title>The Musa troglodytarum L. genome provides insights into the mechanism of non-climacteric behaviour and enrichment of carotenoids.</title>
        <authorList>
            <person name="Wang J."/>
        </authorList>
    </citation>
    <scope>NUCLEOTIDE SEQUENCE</scope>
    <source>
        <tissue evidence="4">Leaf</tissue>
    </source>
</reference>
<feature type="domain" description="Jacalin-type lectin" evidence="3">
    <location>
        <begin position="88"/>
        <end position="152"/>
    </location>
</feature>
<organism evidence="4 5">
    <name type="scientific">Musa troglodytarum</name>
    <name type="common">fe'i banana</name>
    <dbReference type="NCBI Taxonomy" id="320322"/>
    <lineage>
        <taxon>Eukaryota</taxon>
        <taxon>Viridiplantae</taxon>
        <taxon>Streptophyta</taxon>
        <taxon>Embryophyta</taxon>
        <taxon>Tracheophyta</taxon>
        <taxon>Spermatophyta</taxon>
        <taxon>Magnoliopsida</taxon>
        <taxon>Liliopsida</taxon>
        <taxon>Zingiberales</taxon>
        <taxon>Musaceae</taxon>
        <taxon>Musa</taxon>
    </lineage>
</organism>
<protein>
    <recommendedName>
        <fullName evidence="3">Jacalin-type lectin domain-containing protein</fullName>
    </recommendedName>
</protein>
<keyword evidence="1" id="KW-0430">Lectin</keyword>
<keyword evidence="5" id="KW-1185">Reference proteome</keyword>
<name>A0A9E7IFT8_9LILI</name>
<accession>A0A9E7IFT8</accession>
<evidence type="ECO:0000313" key="5">
    <source>
        <dbReference type="Proteomes" id="UP001055439"/>
    </source>
</evidence>
<feature type="region of interest" description="Disordered" evidence="2">
    <location>
        <begin position="1"/>
        <end position="23"/>
    </location>
</feature>
<evidence type="ECO:0000313" key="4">
    <source>
        <dbReference type="EMBL" id="URE46083.1"/>
    </source>
</evidence>
<evidence type="ECO:0000256" key="1">
    <source>
        <dbReference type="ARBA" id="ARBA00022734"/>
    </source>
</evidence>
<evidence type="ECO:0000256" key="2">
    <source>
        <dbReference type="SAM" id="MobiDB-lite"/>
    </source>
</evidence>
<dbReference type="EMBL" id="CP097511">
    <property type="protein sequence ID" value="URE46083.1"/>
    <property type="molecule type" value="Genomic_DNA"/>
</dbReference>
<dbReference type="Gene3D" id="2.100.10.30">
    <property type="entry name" value="Jacalin-like lectin domain"/>
    <property type="match status" value="1"/>
</dbReference>
<proteinExistence type="predicted"/>
<dbReference type="InterPro" id="IPR001229">
    <property type="entry name" value="Jacalin-like_lectin_dom"/>
</dbReference>
<dbReference type="SUPFAM" id="SSF51101">
    <property type="entry name" value="Mannose-binding lectins"/>
    <property type="match status" value="1"/>
</dbReference>
<dbReference type="Proteomes" id="UP001055439">
    <property type="component" value="Chromosome 9"/>
</dbReference>
<gene>
    <name evidence="4" type="ORF">MUK42_14411</name>
</gene>
<dbReference type="GO" id="GO:0030246">
    <property type="term" value="F:carbohydrate binding"/>
    <property type="evidence" value="ECO:0007669"/>
    <property type="project" value="UniProtKB-KW"/>
</dbReference>
<sequence length="152" mass="17347">MRSHHQRMGLLLSRPGGRASPEKGRRFHLQAIDVYSTSQLVCETPSHQETQGCHYKYSRTVPRRRACNRNTSSWKGVLPYRCLQMGKVVKEGPWGGNAGKQFDTGSVDRFINVKIYHGDAIYGLELTCIKDGRIETILIGEKKGRIRRDYPQ</sequence>
<evidence type="ECO:0000259" key="3">
    <source>
        <dbReference type="PROSITE" id="PS51752"/>
    </source>
</evidence>
<dbReference type="PROSITE" id="PS51752">
    <property type="entry name" value="JACALIN_LECTIN"/>
    <property type="match status" value="1"/>
</dbReference>
<dbReference type="InterPro" id="IPR036404">
    <property type="entry name" value="Jacalin-like_lectin_dom_sf"/>
</dbReference>